<protein>
    <submittedName>
        <fullName evidence="2">Uncharacterized protein</fullName>
    </submittedName>
</protein>
<feature type="region of interest" description="Disordered" evidence="1">
    <location>
        <begin position="1"/>
        <end position="37"/>
    </location>
</feature>
<feature type="compositionally biased region" description="Polar residues" evidence="1">
    <location>
        <begin position="80"/>
        <end position="99"/>
    </location>
</feature>
<feature type="region of interest" description="Disordered" evidence="1">
    <location>
        <begin position="80"/>
        <end position="111"/>
    </location>
</feature>
<gene>
    <name evidence="2" type="ORF">Bca52824_029623</name>
</gene>
<organism evidence="2 3">
    <name type="scientific">Brassica carinata</name>
    <name type="common">Ethiopian mustard</name>
    <name type="synonym">Abyssinian cabbage</name>
    <dbReference type="NCBI Taxonomy" id="52824"/>
    <lineage>
        <taxon>Eukaryota</taxon>
        <taxon>Viridiplantae</taxon>
        <taxon>Streptophyta</taxon>
        <taxon>Embryophyta</taxon>
        <taxon>Tracheophyta</taxon>
        <taxon>Spermatophyta</taxon>
        <taxon>Magnoliopsida</taxon>
        <taxon>eudicotyledons</taxon>
        <taxon>Gunneridae</taxon>
        <taxon>Pentapetalae</taxon>
        <taxon>rosids</taxon>
        <taxon>malvids</taxon>
        <taxon>Brassicales</taxon>
        <taxon>Brassicaceae</taxon>
        <taxon>Brassiceae</taxon>
        <taxon>Brassica</taxon>
    </lineage>
</organism>
<dbReference type="AlphaFoldDB" id="A0A8X7VEA2"/>
<evidence type="ECO:0000313" key="2">
    <source>
        <dbReference type="EMBL" id="KAG2309875.1"/>
    </source>
</evidence>
<dbReference type="Proteomes" id="UP000886595">
    <property type="component" value="Unassembled WGS sequence"/>
</dbReference>
<name>A0A8X7VEA2_BRACI</name>
<sequence>MEPWTDVNLEWNDVPDFDPGNPDTPDFDADGEDRKERNDYNIEKEAMDFVDELQVKHNFRSETQRLLLAHLLLILSKASQQMAVQPQHRSARQRSSTGEAQPRRGVLSPGEYDRHAGQLASEAQLPGVGVLVRRAQPRRATGQYDICGHSRPASSPACT</sequence>
<comment type="caution">
    <text evidence="2">The sequence shown here is derived from an EMBL/GenBank/DDBJ whole genome shotgun (WGS) entry which is preliminary data.</text>
</comment>
<evidence type="ECO:0000256" key="1">
    <source>
        <dbReference type="SAM" id="MobiDB-lite"/>
    </source>
</evidence>
<reference evidence="2 3" key="1">
    <citation type="submission" date="2020-02" db="EMBL/GenBank/DDBJ databases">
        <authorList>
            <person name="Ma Q."/>
            <person name="Huang Y."/>
            <person name="Song X."/>
            <person name="Pei D."/>
        </authorList>
    </citation>
    <scope>NUCLEOTIDE SEQUENCE [LARGE SCALE GENOMIC DNA]</scope>
    <source>
        <strain evidence="2">Sxm20200214</strain>
        <tissue evidence="2">Leaf</tissue>
    </source>
</reference>
<dbReference type="EMBL" id="JAAMPC010000006">
    <property type="protein sequence ID" value="KAG2309875.1"/>
    <property type="molecule type" value="Genomic_DNA"/>
</dbReference>
<accession>A0A8X7VEA2</accession>
<evidence type="ECO:0000313" key="3">
    <source>
        <dbReference type="Proteomes" id="UP000886595"/>
    </source>
</evidence>
<keyword evidence="3" id="KW-1185">Reference proteome</keyword>
<proteinExistence type="predicted"/>